<dbReference type="GO" id="GO:0006355">
    <property type="term" value="P:regulation of DNA-templated transcription"/>
    <property type="evidence" value="ECO:0007669"/>
    <property type="project" value="InterPro"/>
</dbReference>
<dbReference type="InterPro" id="IPR036390">
    <property type="entry name" value="WH_DNA-bd_sf"/>
</dbReference>
<dbReference type="InterPro" id="IPR036388">
    <property type="entry name" value="WH-like_DNA-bd_sf"/>
</dbReference>
<evidence type="ECO:0000313" key="2">
    <source>
        <dbReference type="EMBL" id="KHF44052.1"/>
    </source>
</evidence>
<organism evidence="2 3">
    <name type="scientific">Saccharomonospora viridis</name>
    <dbReference type="NCBI Taxonomy" id="1852"/>
    <lineage>
        <taxon>Bacteria</taxon>
        <taxon>Bacillati</taxon>
        <taxon>Actinomycetota</taxon>
        <taxon>Actinomycetes</taxon>
        <taxon>Pseudonocardiales</taxon>
        <taxon>Pseudonocardiaceae</taxon>
        <taxon>Saccharomonospora</taxon>
    </lineage>
</organism>
<dbReference type="Proteomes" id="UP000030848">
    <property type="component" value="Unassembled WGS sequence"/>
</dbReference>
<dbReference type="RefSeq" id="WP_037308835.1">
    <property type="nucleotide sequence ID" value="NZ_FOWS01000004.1"/>
</dbReference>
<proteinExistence type="predicted"/>
<dbReference type="AlphaFoldDB" id="A0A837D9F0"/>
<dbReference type="InterPro" id="IPR051797">
    <property type="entry name" value="TrmB-like"/>
</dbReference>
<dbReference type="PANTHER" id="PTHR34293:SF1">
    <property type="entry name" value="HTH-TYPE TRANSCRIPTIONAL REGULATOR TRMBL2"/>
    <property type="match status" value="1"/>
</dbReference>
<dbReference type="EMBL" id="JRZE01000003">
    <property type="protein sequence ID" value="KHF44052.1"/>
    <property type="molecule type" value="Genomic_DNA"/>
</dbReference>
<dbReference type="SMART" id="SM00421">
    <property type="entry name" value="HTH_LUXR"/>
    <property type="match status" value="1"/>
</dbReference>
<dbReference type="Pfam" id="PF01978">
    <property type="entry name" value="TrmB"/>
    <property type="match status" value="1"/>
</dbReference>
<dbReference type="InterPro" id="IPR016032">
    <property type="entry name" value="Sig_transdc_resp-reg_C-effctor"/>
</dbReference>
<dbReference type="SUPFAM" id="SSF46894">
    <property type="entry name" value="C-terminal effector domain of the bipartite response regulators"/>
    <property type="match status" value="1"/>
</dbReference>
<protein>
    <submittedName>
        <fullName evidence="2">Transcriptional regulator</fullName>
    </submittedName>
</protein>
<reference evidence="2 3" key="1">
    <citation type="submission" date="2014-10" db="EMBL/GenBank/DDBJ databases">
        <title>Genome sequence of Micropolyspora internatus JCM3315.</title>
        <authorList>
            <person name="Shin S.-K."/>
            <person name="Yi H."/>
        </authorList>
    </citation>
    <scope>NUCLEOTIDE SEQUENCE [LARGE SCALE GENOMIC DNA]</scope>
    <source>
        <strain evidence="2 3">JCM 3315</strain>
    </source>
</reference>
<gene>
    <name evidence="2" type="ORF">MINT15_09340</name>
</gene>
<dbReference type="Gene3D" id="1.10.10.10">
    <property type="entry name" value="Winged helix-like DNA-binding domain superfamily/Winged helix DNA-binding domain"/>
    <property type="match status" value="2"/>
</dbReference>
<dbReference type="Pfam" id="PF00196">
    <property type="entry name" value="GerE"/>
    <property type="match status" value="1"/>
</dbReference>
<name>A0A837D9F0_9PSEU</name>
<sequence length="321" mass="36325">MLDVLVPDSEQGRVYRALTLRGRSDHRMLSQYLGLPETTVHDVLNSLAELGLVYRVCGEPDRWEAAPPDRVMALALAEEENRRARLWQAGAELDRLYHQARTTCGPYRYVEPVEHPATLLRLTARLQERARQQVRWLDRPPYYSKPHHFRAQEDMQTRRMTDGVRYRTVYSQAVYDDQELFATMTRLAERGERVRVLAELPVKLTIGDADLGLLVPDPDRAGLNEALLVHASALLQAFIGVFETLWTLGVPVTDVGGEHDLPEPDRAILTLMAAGVTDDTIARRLDMSRRTVVRRIASLLDRLGATTRFQAGVQAAKRGLL</sequence>
<evidence type="ECO:0000313" key="3">
    <source>
        <dbReference type="Proteomes" id="UP000030848"/>
    </source>
</evidence>
<dbReference type="InterPro" id="IPR000792">
    <property type="entry name" value="Tscrpt_reg_LuxR_C"/>
</dbReference>
<evidence type="ECO:0000259" key="1">
    <source>
        <dbReference type="SMART" id="SM00421"/>
    </source>
</evidence>
<dbReference type="OrthoDB" id="5932488at2"/>
<dbReference type="InterPro" id="IPR002831">
    <property type="entry name" value="Tscrpt_reg_TrmB_N"/>
</dbReference>
<dbReference type="SUPFAM" id="SSF46785">
    <property type="entry name" value="Winged helix' DNA-binding domain"/>
    <property type="match status" value="1"/>
</dbReference>
<comment type="caution">
    <text evidence="2">The sequence shown here is derived from an EMBL/GenBank/DDBJ whole genome shotgun (WGS) entry which is preliminary data.</text>
</comment>
<dbReference type="PANTHER" id="PTHR34293">
    <property type="entry name" value="HTH-TYPE TRANSCRIPTIONAL REGULATOR TRMBL2"/>
    <property type="match status" value="1"/>
</dbReference>
<dbReference type="GO" id="GO:0003677">
    <property type="term" value="F:DNA binding"/>
    <property type="evidence" value="ECO:0007669"/>
    <property type="project" value="InterPro"/>
</dbReference>
<accession>A0A837D9F0</accession>
<feature type="domain" description="HTH luxR-type" evidence="1">
    <location>
        <begin position="258"/>
        <end position="315"/>
    </location>
</feature>